<evidence type="ECO:0008006" key="4">
    <source>
        <dbReference type="Google" id="ProtNLM"/>
    </source>
</evidence>
<dbReference type="Pfam" id="PF13860">
    <property type="entry name" value="FlgD_ig"/>
    <property type="match status" value="1"/>
</dbReference>
<dbReference type="InterPro" id="IPR007484">
    <property type="entry name" value="Peptidase_M28"/>
</dbReference>
<accession>A0A382BYA6</accession>
<dbReference type="PANTHER" id="PTHR12147">
    <property type="entry name" value="METALLOPEPTIDASE M28 FAMILY MEMBER"/>
    <property type="match status" value="1"/>
</dbReference>
<dbReference type="Gene3D" id="3.40.630.10">
    <property type="entry name" value="Zn peptidases"/>
    <property type="match status" value="1"/>
</dbReference>
<evidence type="ECO:0000313" key="3">
    <source>
        <dbReference type="EMBL" id="SVB18043.1"/>
    </source>
</evidence>
<feature type="domain" description="Peptidase M28" evidence="1">
    <location>
        <begin position="233"/>
        <end position="429"/>
    </location>
</feature>
<dbReference type="GO" id="GO:0006508">
    <property type="term" value="P:proteolysis"/>
    <property type="evidence" value="ECO:0007669"/>
    <property type="project" value="InterPro"/>
</dbReference>
<gene>
    <name evidence="3" type="ORF">METZ01_LOCUS170897</name>
</gene>
<reference evidence="3" key="1">
    <citation type="submission" date="2018-05" db="EMBL/GenBank/DDBJ databases">
        <authorList>
            <person name="Lanie J.A."/>
            <person name="Ng W.-L."/>
            <person name="Kazmierczak K.M."/>
            <person name="Andrzejewski T.M."/>
            <person name="Davidsen T.M."/>
            <person name="Wayne K.J."/>
            <person name="Tettelin H."/>
            <person name="Glass J.I."/>
            <person name="Rusch D."/>
            <person name="Podicherti R."/>
            <person name="Tsui H.-C.T."/>
            <person name="Winkler M.E."/>
        </authorList>
    </citation>
    <scope>NUCLEOTIDE SEQUENCE</scope>
</reference>
<organism evidence="3">
    <name type="scientific">marine metagenome</name>
    <dbReference type="NCBI Taxonomy" id="408172"/>
    <lineage>
        <taxon>unclassified sequences</taxon>
        <taxon>metagenomes</taxon>
        <taxon>ecological metagenomes</taxon>
    </lineage>
</organism>
<sequence>MEYLLKIPQHSDRQLQILQDQYLFRLRFRTKDFALIQSEKISSEAEVLDQISPDFNYYILATQDSDRVFADVKESKVLERFNGFVLIKLHIAFEPMLFNVTSHCAKLPLEIQLPYNPVVLAPRLAVTPEPYQETIRSLLRQLDASAWFDKVRALVENEDLQRPGHFFRSRYALRVYDAKQYDDSAPPDYACDNAADWIASQFESYGLAVEFDSFQHTRSSIGKGVLGEYTMRNVVATLLGKGANSDEIYLVTGHYDSIASKTDKWEQDWKILPAPGASDNASGIATMIEAARFLSQIDLNRTIRFVAFSGEELFLHGSRHYRQLIQARGDKVIGVINLDMVGHDGGGELDLHVLGDQQSQWLVKACQTVAARYDIEVDLRLKNDPSFIFSDHSPFWEIAIPAIQVSEESSLTDPTESIEYIHSEFDVLNMVTVPLGVLALKLTVATVAELAGPSGEEFIFEPQPDSPIIRNLIVYPNPVNLQKSQFVVLDFYLTRPAEVQVTIHSSSAEHIFTSQPFSGGIGRNSDFGWRGKNMSGARVASGVYTCSVTATDEDHNSHVVESKVVLIQ</sequence>
<protein>
    <recommendedName>
        <fullName evidence="4">Peptidase M28 domain-containing protein</fullName>
    </recommendedName>
</protein>
<dbReference type="EMBL" id="UINC01031653">
    <property type="protein sequence ID" value="SVB18043.1"/>
    <property type="molecule type" value="Genomic_DNA"/>
</dbReference>
<dbReference type="AlphaFoldDB" id="A0A382BYA6"/>
<evidence type="ECO:0000259" key="2">
    <source>
        <dbReference type="Pfam" id="PF13860"/>
    </source>
</evidence>
<feature type="domain" description="FlgD/Vpr Ig-like" evidence="2">
    <location>
        <begin position="485"/>
        <end position="553"/>
    </location>
</feature>
<name>A0A382BYA6_9ZZZZ</name>
<dbReference type="InterPro" id="IPR025965">
    <property type="entry name" value="FlgD/Vpr_Ig-like"/>
</dbReference>
<dbReference type="SUPFAM" id="SSF53187">
    <property type="entry name" value="Zn-dependent exopeptidases"/>
    <property type="match status" value="1"/>
</dbReference>
<dbReference type="PANTHER" id="PTHR12147:SF26">
    <property type="entry name" value="PEPTIDASE M28 DOMAIN-CONTAINING PROTEIN"/>
    <property type="match status" value="1"/>
</dbReference>
<evidence type="ECO:0000259" key="1">
    <source>
        <dbReference type="Pfam" id="PF04389"/>
    </source>
</evidence>
<proteinExistence type="predicted"/>
<dbReference type="Gene3D" id="2.60.40.4070">
    <property type="match status" value="1"/>
</dbReference>
<dbReference type="Pfam" id="PF04389">
    <property type="entry name" value="Peptidase_M28"/>
    <property type="match status" value="1"/>
</dbReference>
<dbReference type="InterPro" id="IPR045175">
    <property type="entry name" value="M28_fam"/>
</dbReference>
<dbReference type="GO" id="GO:0008235">
    <property type="term" value="F:metalloexopeptidase activity"/>
    <property type="evidence" value="ECO:0007669"/>
    <property type="project" value="InterPro"/>
</dbReference>